<comment type="similarity">
    <text evidence="4 10">Belongs to the glycosyl hydrolase 27 family.</text>
</comment>
<evidence type="ECO:0000313" key="13">
    <source>
        <dbReference type="EMBL" id="EMD67378.1"/>
    </source>
</evidence>
<keyword evidence="7 10" id="KW-0378">Hydrolase</keyword>
<keyword evidence="14" id="KW-1185">Reference proteome</keyword>
<dbReference type="HOGENOM" id="CLU_013093_2_2_1"/>
<comment type="subcellular location">
    <subcellularLocation>
        <location evidence="3">Secreted</location>
    </subcellularLocation>
</comment>
<dbReference type="SUPFAM" id="SSF51011">
    <property type="entry name" value="Glycosyl hydrolase domain"/>
    <property type="match status" value="1"/>
</dbReference>
<dbReference type="EMBL" id="KB445639">
    <property type="protein sequence ID" value="EMD67378.1"/>
    <property type="molecule type" value="Genomic_DNA"/>
</dbReference>
<evidence type="ECO:0000256" key="10">
    <source>
        <dbReference type="RuleBase" id="RU361168"/>
    </source>
</evidence>
<gene>
    <name evidence="13" type="ORF">COCSADRAFT_136317</name>
</gene>
<dbReference type="PROSITE" id="PS00512">
    <property type="entry name" value="ALPHA_GALACTOSIDASE"/>
    <property type="match status" value="1"/>
</dbReference>
<dbReference type="Gene3D" id="3.20.20.70">
    <property type="entry name" value="Aldolase class I"/>
    <property type="match status" value="1"/>
</dbReference>
<dbReference type="GO" id="GO:0004557">
    <property type="term" value="F:alpha-galactosidase activity"/>
    <property type="evidence" value="ECO:0007669"/>
    <property type="project" value="UniProtKB-EC"/>
</dbReference>
<organism evidence="13 14">
    <name type="scientific">Cochliobolus sativus (strain ND90Pr / ATCC 201652)</name>
    <name type="common">Common root rot and spot blotch fungus</name>
    <name type="synonym">Bipolaris sorokiniana</name>
    <dbReference type="NCBI Taxonomy" id="665912"/>
    <lineage>
        <taxon>Eukaryota</taxon>
        <taxon>Fungi</taxon>
        <taxon>Dikarya</taxon>
        <taxon>Ascomycota</taxon>
        <taxon>Pezizomycotina</taxon>
        <taxon>Dothideomycetes</taxon>
        <taxon>Pleosporomycetidae</taxon>
        <taxon>Pleosporales</taxon>
        <taxon>Pleosporineae</taxon>
        <taxon>Pleosporaceae</taxon>
        <taxon>Bipolaris</taxon>
    </lineage>
</organism>
<dbReference type="KEGG" id="bsc:COCSADRAFT_136317"/>
<comment type="function">
    <text evidence="2">Hydrolyzes a variety of simple alpha-D-galactoside as well as more complex molecules such as oligosaccharides and polysaccharides.</text>
</comment>
<keyword evidence="10" id="KW-1015">Disulfide bond</keyword>
<dbReference type="RefSeq" id="XP_007697049.1">
    <property type="nucleotide sequence ID" value="XM_007698859.1"/>
</dbReference>
<dbReference type="InterPro" id="IPR013780">
    <property type="entry name" value="Glyco_hydro_b"/>
</dbReference>
<evidence type="ECO:0000256" key="4">
    <source>
        <dbReference type="ARBA" id="ARBA00009743"/>
    </source>
</evidence>
<proteinExistence type="inferred from homology"/>
<dbReference type="Gene3D" id="2.60.40.1180">
    <property type="entry name" value="Golgi alpha-mannosidase II"/>
    <property type="match status" value="1"/>
</dbReference>
<dbReference type="Proteomes" id="UP000016934">
    <property type="component" value="Unassembled WGS sequence"/>
</dbReference>
<evidence type="ECO:0000256" key="9">
    <source>
        <dbReference type="ARBA" id="ARBA00023295"/>
    </source>
</evidence>
<reference evidence="13 14" key="1">
    <citation type="journal article" date="2012" name="PLoS Pathog.">
        <title>Diverse lifestyles and strategies of plant pathogenesis encoded in the genomes of eighteen Dothideomycetes fungi.</title>
        <authorList>
            <person name="Ohm R.A."/>
            <person name="Feau N."/>
            <person name="Henrissat B."/>
            <person name="Schoch C.L."/>
            <person name="Horwitz B.A."/>
            <person name="Barry K.W."/>
            <person name="Condon B.J."/>
            <person name="Copeland A.C."/>
            <person name="Dhillon B."/>
            <person name="Glaser F."/>
            <person name="Hesse C.N."/>
            <person name="Kosti I."/>
            <person name="LaButti K."/>
            <person name="Lindquist E.A."/>
            <person name="Lucas S."/>
            <person name="Salamov A.A."/>
            <person name="Bradshaw R.E."/>
            <person name="Ciuffetti L."/>
            <person name="Hamelin R.C."/>
            <person name="Kema G.H.J."/>
            <person name="Lawrence C."/>
            <person name="Scott J.A."/>
            <person name="Spatafora J.W."/>
            <person name="Turgeon B.G."/>
            <person name="de Wit P.J.G.M."/>
            <person name="Zhong S."/>
            <person name="Goodwin S.B."/>
            <person name="Grigoriev I.V."/>
        </authorList>
    </citation>
    <scope>NUCLEOTIDE SEQUENCE [LARGE SCALE GENOMIC DNA]</scope>
    <source>
        <strain evidence="14">ND90Pr / ATCC 201652</strain>
    </source>
</reference>
<dbReference type="InterPro" id="IPR002241">
    <property type="entry name" value="Glyco_hydro_27"/>
</dbReference>
<dbReference type="Pfam" id="PF16499">
    <property type="entry name" value="Melibiase_2"/>
    <property type="match status" value="2"/>
</dbReference>
<evidence type="ECO:0000256" key="6">
    <source>
        <dbReference type="ARBA" id="ARBA00022729"/>
    </source>
</evidence>
<evidence type="ECO:0000256" key="8">
    <source>
        <dbReference type="ARBA" id="ARBA00023180"/>
    </source>
</evidence>
<dbReference type="GeneID" id="19131007"/>
<dbReference type="Pfam" id="PF17801">
    <property type="entry name" value="Melibiase_C"/>
    <property type="match status" value="1"/>
</dbReference>
<dbReference type="InterPro" id="IPR041233">
    <property type="entry name" value="Melibiase_C"/>
</dbReference>
<dbReference type="PANTHER" id="PTHR11452">
    <property type="entry name" value="ALPHA-GALACTOSIDASE/ALPHA-N-ACETYLGALACTOSAMINIDASE"/>
    <property type="match status" value="1"/>
</dbReference>
<protein>
    <recommendedName>
        <fullName evidence="10">Alpha-galactosidase</fullName>
        <ecNumber evidence="10">3.2.1.22</ecNumber>
    </recommendedName>
    <alternativeName>
        <fullName evidence="10">Melibiase</fullName>
    </alternativeName>
</protein>
<dbReference type="InterPro" id="IPR000111">
    <property type="entry name" value="Glyco_hydro_27/36_CS"/>
</dbReference>
<dbReference type="GO" id="GO:0005975">
    <property type="term" value="P:carbohydrate metabolic process"/>
    <property type="evidence" value="ECO:0007669"/>
    <property type="project" value="InterPro"/>
</dbReference>
<dbReference type="eggNOG" id="KOG2366">
    <property type="taxonomic scope" value="Eukaryota"/>
</dbReference>
<evidence type="ECO:0000259" key="12">
    <source>
        <dbReference type="Pfam" id="PF17801"/>
    </source>
</evidence>
<keyword evidence="6" id="KW-0732">Signal</keyword>
<keyword evidence="8" id="KW-0325">Glycoprotein</keyword>
<dbReference type="GO" id="GO:0005576">
    <property type="term" value="C:extracellular region"/>
    <property type="evidence" value="ECO:0007669"/>
    <property type="project" value="UniProtKB-SubCell"/>
</dbReference>
<reference evidence="14" key="2">
    <citation type="journal article" date="2013" name="PLoS Genet.">
        <title>Comparative genome structure, secondary metabolite, and effector coding capacity across Cochliobolus pathogens.</title>
        <authorList>
            <person name="Condon B.J."/>
            <person name="Leng Y."/>
            <person name="Wu D."/>
            <person name="Bushley K.E."/>
            <person name="Ohm R.A."/>
            <person name="Otillar R."/>
            <person name="Martin J."/>
            <person name="Schackwitz W."/>
            <person name="Grimwood J."/>
            <person name="MohdZainudin N."/>
            <person name="Xue C."/>
            <person name="Wang R."/>
            <person name="Manning V.A."/>
            <person name="Dhillon B."/>
            <person name="Tu Z.J."/>
            <person name="Steffenson B.J."/>
            <person name="Salamov A."/>
            <person name="Sun H."/>
            <person name="Lowry S."/>
            <person name="LaButti K."/>
            <person name="Han J."/>
            <person name="Copeland A."/>
            <person name="Lindquist E."/>
            <person name="Barry K."/>
            <person name="Schmutz J."/>
            <person name="Baker S.E."/>
            <person name="Ciuffetti L.M."/>
            <person name="Grigoriev I.V."/>
            <person name="Zhong S."/>
            <person name="Turgeon B.G."/>
        </authorList>
    </citation>
    <scope>NUCLEOTIDE SEQUENCE [LARGE SCALE GENOMIC DNA]</scope>
    <source>
        <strain evidence="14">ND90Pr / ATCC 201652</strain>
    </source>
</reference>
<dbReference type="SUPFAM" id="SSF51445">
    <property type="entry name" value="(Trans)glycosidases"/>
    <property type="match status" value="1"/>
</dbReference>
<name>M2SJL3_COCSN</name>
<dbReference type="EC" id="3.2.1.22" evidence="10"/>
<evidence type="ECO:0000256" key="11">
    <source>
        <dbReference type="SAM" id="MobiDB-lite"/>
    </source>
</evidence>
<accession>M2SJL3</accession>
<dbReference type="OMA" id="MTPTMGW"/>
<evidence type="ECO:0000256" key="7">
    <source>
        <dbReference type="ARBA" id="ARBA00022801"/>
    </source>
</evidence>
<keyword evidence="9 10" id="KW-0326">Glycosidase</keyword>
<keyword evidence="5" id="KW-0964">Secreted</keyword>
<dbReference type="PRINTS" id="PR00740">
    <property type="entry name" value="GLHYDRLASE27"/>
</dbReference>
<dbReference type="OrthoDB" id="5795902at2759"/>
<evidence type="ECO:0000256" key="3">
    <source>
        <dbReference type="ARBA" id="ARBA00004613"/>
    </source>
</evidence>
<dbReference type="InterPro" id="IPR017853">
    <property type="entry name" value="GH"/>
</dbReference>
<comment type="catalytic activity">
    <reaction evidence="1 10">
        <text>Hydrolysis of terminal, non-reducing alpha-D-galactose residues in alpha-D-galactosides, including galactose oligosaccharides, galactomannans and galactolipids.</text>
        <dbReference type="EC" id="3.2.1.22"/>
    </reaction>
</comment>
<dbReference type="CDD" id="cd14792">
    <property type="entry name" value="GH27"/>
    <property type="match status" value="1"/>
</dbReference>
<dbReference type="AlphaFoldDB" id="M2SJL3"/>
<dbReference type="STRING" id="665912.M2SJL3"/>
<dbReference type="PANTHER" id="PTHR11452:SF61">
    <property type="entry name" value="ALPHA-GALACTOSIDASE B-RELATED"/>
    <property type="match status" value="1"/>
</dbReference>
<evidence type="ECO:0000313" key="14">
    <source>
        <dbReference type="Proteomes" id="UP000016934"/>
    </source>
</evidence>
<evidence type="ECO:0000256" key="1">
    <source>
        <dbReference type="ARBA" id="ARBA00001255"/>
    </source>
</evidence>
<feature type="domain" description="Alpha galactosidase C-terminal" evidence="12">
    <location>
        <begin position="338"/>
        <end position="413"/>
    </location>
</feature>
<feature type="region of interest" description="Disordered" evidence="11">
    <location>
        <begin position="143"/>
        <end position="163"/>
    </location>
</feature>
<evidence type="ECO:0000256" key="5">
    <source>
        <dbReference type="ARBA" id="ARBA00022525"/>
    </source>
</evidence>
<sequence>MGWSSWNVYRCDINETLFVEVGNLMVSLGLKDLGYSYVNIDDCWSDKDYQRDDITGKIRPDYNKFPKGIKHTADEIHKLGLRFGIYSDSGTLTCAGYAGSLGNERLDAETFAEWGVDYLKYDNCFVPQEWQDRYRWRPDEWMADPPTGDQKAGDDAETEVIPAPDGYDWRSSKTYTRYKNMRDALLVTNRPIQFSQCVWGNAHIDQWGNETGHSWRMWGDIGPRWEEVQNGDWGVMPILNHASFFINGTDFWGHGDWDMLQVGNGELTFQESRTHFAMWAALKSPLIIGTPLHNIRPEILEILSNRELIDFNQDPLVGPAAKPYKWGVNPDFTWNRTHPAEYWSGLSSKGVHVFVMNTLNTVQTKTVDFSEVPELDPDVAYTIIDSWTGKKLGKFEGKYKTTVDAHDTIAIRLVKASRYDYSRLQTIF</sequence>
<dbReference type="InterPro" id="IPR013785">
    <property type="entry name" value="Aldolase_TIM"/>
</dbReference>
<evidence type="ECO:0000256" key="2">
    <source>
        <dbReference type="ARBA" id="ARBA00003969"/>
    </source>
</evidence>